<evidence type="ECO:0000259" key="9">
    <source>
        <dbReference type="Pfam" id="PF01743"/>
    </source>
</evidence>
<keyword evidence="6" id="KW-0547">Nucleotide-binding</keyword>
<dbReference type="GO" id="GO:0046872">
    <property type="term" value="F:metal ion binding"/>
    <property type="evidence" value="ECO:0007669"/>
    <property type="project" value="UniProtKB-KW"/>
</dbReference>
<dbReference type="GO" id="GO:0000049">
    <property type="term" value="F:tRNA binding"/>
    <property type="evidence" value="ECO:0007669"/>
    <property type="project" value="TreeGrafter"/>
</dbReference>
<protein>
    <submittedName>
        <fullName evidence="12">Polynucleotide adenylyltransferase/metal dependent phosphohydrolase</fullName>
    </submittedName>
</protein>
<keyword evidence="8" id="KW-0694">RNA-binding</keyword>
<keyword evidence="5" id="KW-0479">Metal-binding</keyword>
<evidence type="ECO:0000256" key="1">
    <source>
        <dbReference type="ARBA" id="ARBA00001946"/>
    </source>
</evidence>
<dbReference type="CDD" id="cd00077">
    <property type="entry name" value="HDc"/>
    <property type="match status" value="1"/>
</dbReference>
<dbReference type="EMBL" id="LBVO01000007">
    <property type="protein sequence ID" value="KKQ90369.1"/>
    <property type="molecule type" value="Genomic_DNA"/>
</dbReference>
<dbReference type="InterPro" id="IPR032828">
    <property type="entry name" value="PolyA_RNA-bd"/>
</dbReference>
<dbReference type="GO" id="GO:0000166">
    <property type="term" value="F:nucleotide binding"/>
    <property type="evidence" value="ECO:0007669"/>
    <property type="project" value="UniProtKB-KW"/>
</dbReference>
<dbReference type="InterPro" id="IPR003607">
    <property type="entry name" value="HD/PDEase_dom"/>
</dbReference>
<dbReference type="GO" id="GO:0016779">
    <property type="term" value="F:nucleotidyltransferase activity"/>
    <property type="evidence" value="ECO:0007669"/>
    <property type="project" value="UniProtKB-KW"/>
</dbReference>
<dbReference type="GO" id="GO:0008033">
    <property type="term" value="P:tRNA processing"/>
    <property type="evidence" value="ECO:0007669"/>
    <property type="project" value="UniProtKB-KW"/>
</dbReference>
<evidence type="ECO:0000256" key="7">
    <source>
        <dbReference type="ARBA" id="ARBA00022842"/>
    </source>
</evidence>
<comment type="similarity">
    <text evidence="8">Belongs to the tRNA nucleotidyltransferase/poly(A) polymerase family.</text>
</comment>
<keyword evidence="12" id="KW-0378">Hydrolase</keyword>
<dbReference type="Gene3D" id="1.10.3090.10">
    <property type="entry name" value="cca-adding enzyme, domain 2"/>
    <property type="match status" value="1"/>
</dbReference>
<dbReference type="InterPro" id="IPR043519">
    <property type="entry name" value="NT_sf"/>
</dbReference>
<dbReference type="PANTHER" id="PTHR46173:SF1">
    <property type="entry name" value="CCA TRNA NUCLEOTIDYLTRANSFERASE 1, MITOCHONDRIAL"/>
    <property type="match status" value="1"/>
</dbReference>
<dbReference type="PATRIC" id="fig|1618334.3.peg.128"/>
<keyword evidence="3" id="KW-0819">tRNA processing</keyword>
<evidence type="ECO:0000259" key="11">
    <source>
        <dbReference type="Pfam" id="PF12627"/>
    </source>
</evidence>
<dbReference type="Gene3D" id="3.30.460.10">
    <property type="entry name" value="Beta Polymerase, domain 2"/>
    <property type="match status" value="1"/>
</dbReference>
<feature type="domain" description="tRNA nucleotidyltransferase/poly(A) polymerase RNA and SrmB- binding" evidence="11">
    <location>
        <begin position="197"/>
        <end position="253"/>
    </location>
</feature>
<evidence type="ECO:0000313" key="12">
    <source>
        <dbReference type="EMBL" id="KKQ90369.1"/>
    </source>
</evidence>
<dbReference type="Pfam" id="PF12627">
    <property type="entry name" value="PolyA_pol_RNAbd"/>
    <property type="match status" value="1"/>
</dbReference>
<evidence type="ECO:0000256" key="8">
    <source>
        <dbReference type="RuleBase" id="RU003953"/>
    </source>
</evidence>
<reference evidence="12 13" key="1">
    <citation type="journal article" date="2015" name="Nature">
        <title>rRNA introns, odd ribosomes, and small enigmatic genomes across a large radiation of phyla.</title>
        <authorList>
            <person name="Brown C.T."/>
            <person name="Hug L.A."/>
            <person name="Thomas B.C."/>
            <person name="Sharon I."/>
            <person name="Castelle C.J."/>
            <person name="Singh A."/>
            <person name="Wilkins M.J."/>
            <person name="Williams K.H."/>
            <person name="Banfield J.F."/>
        </authorList>
    </citation>
    <scope>NUCLEOTIDE SEQUENCE [LARGE SCALE GENOMIC DNA]</scope>
</reference>
<comment type="cofactor">
    <cofactor evidence="1">
        <name>Mg(2+)</name>
        <dbReference type="ChEBI" id="CHEBI:18420"/>
    </cofactor>
</comment>
<evidence type="ECO:0000259" key="10">
    <source>
        <dbReference type="Pfam" id="PF01966"/>
    </source>
</evidence>
<evidence type="ECO:0000256" key="5">
    <source>
        <dbReference type="ARBA" id="ARBA00022723"/>
    </source>
</evidence>
<dbReference type="CDD" id="cd05398">
    <property type="entry name" value="NT_ClassII-CCAase"/>
    <property type="match status" value="1"/>
</dbReference>
<evidence type="ECO:0000256" key="6">
    <source>
        <dbReference type="ARBA" id="ARBA00022741"/>
    </source>
</evidence>
<gene>
    <name evidence="12" type="ORF">UT11_C0007G0011</name>
</gene>
<dbReference type="NCBIfam" id="TIGR00277">
    <property type="entry name" value="HDIG"/>
    <property type="match status" value="1"/>
</dbReference>
<dbReference type="AlphaFoldDB" id="A0A0G0NWX9"/>
<keyword evidence="7" id="KW-0460">Magnesium</keyword>
<accession>A0A0G0NWX9</accession>
<dbReference type="Pfam" id="PF01966">
    <property type="entry name" value="HD"/>
    <property type="match status" value="1"/>
</dbReference>
<feature type="domain" description="Poly A polymerase head" evidence="9">
    <location>
        <begin position="19"/>
        <end position="164"/>
    </location>
</feature>
<dbReference type="InterPro" id="IPR006675">
    <property type="entry name" value="HDIG_dom"/>
</dbReference>
<sequence>MYEAVMRVIKQLKDSGFTAYIAGGAVRDLILGIPPKDFDVATDAKPEEIEKIFPNTRPVGKDFGVILVVENNKPIEVATFRSDANYSDSRRPDHVSWSSPKEDALRRDFTINALFLDLDLEKDLESRIEIQEISQEEDHLKATTNIGILLDYIGGLNDIEKKYLKFVGEAGERIAEDHLRIIRAIRFKAELNLHYFEDTFLILRDHATDIKTVSLERIAAELDKMFMSANRATAIKEMDDLGIFKILIPEIEPLKEIDQSKKFFQAGNIFDHTKLVVSHLPEKVDVDIVWASLLHDIGKPKTLSMGYDRKKRWTEKFHNHNVVGAEMAKVILKRLKFPNDRIERICWLVDNHQMPPQILKMREGRRVRWLLDPRLPDLLALHKADAQGKEKKVYLGWHDEVKKLMEEELLKPPPPPRLLDGYEIMEHFKIQPGPEIGRLLEIVEEAQWDKTIKTKEEAFKLVEANLKK</sequence>
<dbReference type="InterPro" id="IPR050264">
    <property type="entry name" value="Bact_CCA-adding_enz_type3_sf"/>
</dbReference>
<evidence type="ECO:0000256" key="3">
    <source>
        <dbReference type="ARBA" id="ARBA00022694"/>
    </source>
</evidence>
<comment type="caution">
    <text evidence="12">The sequence shown here is derived from an EMBL/GenBank/DDBJ whole genome shotgun (WGS) entry which is preliminary data.</text>
</comment>
<organism evidence="12 13">
    <name type="scientific">Berkelbacteria bacterium GW2011_GWA2_38_9</name>
    <dbReference type="NCBI Taxonomy" id="1618334"/>
    <lineage>
        <taxon>Bacteria</taxon>
        <taxon>Candidatus Berkelbacteria</taxon>
    </lineage>
</organism>
<feature type="domain" description="HD" evidence="10">
    <location>
        <begin position="285"/>
        <end position="363"/>
    </location>
</feature>
<dbReference type="InterPro" id="IPR002646">
    <property type="entry name" value="PolA_pol_head_dom"/>
</dbReference>
<proteinExistence type="inferred from homology"/>
<dbReference type="Pfam" id="PF01743">
    <property type="entry name" value="PolyA_pol"/>
    <property type="match status" value="1"/>
</dbReference>
<dbReference type="Proteomes" id="UP000033934">
    <property type="component" value="Unassembled WGS sequence"/>
</dbReference>
<dbReference type="PANTHER" id="PTHR46173">
    <property type="entry name" value="CCA TRNA NUCLEOTIDYLTRANSFERASE 1, MITOCHONDRIAL"/>
    <property type="match status" value="1"/>
</dbReference>
<evidence type="ECO:0000256" key="4">
    <source>
        <dbReference type="ARBA" id="ARBA00022695"/>
    </source>
</evidence>
<name>A0A0G0NWX9_9BACT</name>
<evidence type="ECO:0000313" key="13">
    <source>
        <dbReference type="Proteomes" id="UP000033934"/>
    </source>
</evidence>
<evidence type="ECO:0000256" key="2">
    <source>
        <dbReference type="ARBA" id="ARBA00022679"/>
    </source>
</evidence>
<dbReference type="GO" id="GO:0016787">
    <property type="term" value="F:hydrolase activity"/>
    <property type="evidence" value="ECO:0007669"/>
    <property type="project" value="UniProtKB-KW"/>
</dbReference>
<keyword evidence="2 8" id="KW-0808">Transferase</keyword>
<dbReference type="InterPro" id="IPR006674">
    <property type="entry name" value="HD_domain"/>
</dbReference>
<keyword evidence="4 12" id="KW-0548">Nucleotidyltransferase</keyword>
<dbReference type="SUPFAM" id="SSF81301">
    <property type="entry name" value="Nucleotidyltransferase"/>
    <property type="match status" value="1"/>
</dbReference>
<dbReference type="SUPFAM" id="SSF81891">
    <property type="entry name" value="Poly A polymerase C-terminal region-like"/>
    <property type="match status" value="1"/>
</dbReference>